<organism evidence="4">
    <name type="scientific">marine sediment metagenome</name>
    <dbReference type="NCBI Taxonomy" id="412755"/>
    <lineage>
        <taxon>unclassified sequences</taxon>
        <taxon>metagenomes</taxon>
        <taxon>ecological metagenomes</taxon>
    </lineage>
</organism>
<proteinExistence type="predicted"/>
<feature type="region of interest" description="Disordered" evidence="1">
    <location>
        <begin position="140"/>
        <end position="160"/>
    </location>
</feature>
<sequence length="213" mass="22488">MTQDTAEKAPPTLAELEGKVQRLTTQVANDSKAVQSATDAHARAVKSGDVDAALAASDTRSTALRTAEKSASQLKTATNAVNSQKLSANADKRANMHNVMRSDKSIVAHANALFELGAQWVKLEKGEDGTLIVNSGGADIKAPRKSGGGGGGGSRGTASWEVDGQSFTSRELIDAHQDLLTEKVREHFDSGNFRAFSMTREAERIHGLLTSGN</sequence>
<protein>
    <submittedName>
        <fullName evidence="4">Uncharacterized protein</fullName>
    </submittedName>
</protein>
<dbReference type="EMBL" id="LAZR01023042">
    <property type="protein sequence ID" value="KKL79859.1"/>
    <property type="molecule type" value="Genomic_DNA"/>
</dbReference>
<name>A0A0F9F0M5_9ZZZZ</name>
<evidence type="ECO:0000313" key="4">
    <source>
        <dbReference type="EMBL" id="KKL79859.1"/>
    </source>
</evidence>
<feature type="compositionally biased region" description="Gly residues" evidence="1">
    <location>
        <begin position="146"/>
        <end position="155"/>
    </location>
</feature>
<dbReference type="AlphaFoldDB" id="A0A0F9F0M5"/>
<accession>A0A0F9F0M5</accession>
<reference evidence="4" key="1">
    <citation type="journal article" date="2015" name="Nature">
        <title>Complex archaea that bridge the gap between prokaryotes and eukaryotes.</title>
        <authorList>
            <person name="Spang A."/>
            <person name="Saw J.H."/>
            <person name="Jorgensen S.L."/>
            <person name="Zaremba-Niedzwiedzka K."/>
            <person name="Martijn J."/>
            <person name="Lind A.E."/>
            <person name="van Eijk R."/>
            <person name="Schleper C."/>
            <person name="Guy L."/>
            <person name="Ettema T.J."/>
        </authorList>
    </citation>
    <scope>NUCLEOTIDE SEQUENCE</scope>
</reference>
<evidence type="ECO:0000256" key="1">
    <source>
        <dbReference type="SAM" id="MobiDB-lite"/>
    </source>
</evidence>
<dbReference type="EMBL" id="LAZR01039202">
    <property type="protein sequence ID" value="KKL17583.1"/>
    <property type="molecule type" value="Genomic_DNA"/>
</dbReference>
<evidence type="ECO:0000313" key="3">
    <source>
        <dbReference type="EMBL" id="KKL65650.1"/>
    </source>
</evidence>
<evidence type="ECO:0000313" key="2">
    <source>
        <dbReference type="EMBL" id="KKL17583.1"/>
    </source>
</evidence>
<comment type="caution">
    <text evidence="4">The sequence shown here is derived from an EMBL/GenBank/DDBJ whole genome shotgun (WGS) entry which is preliminary data.</text>
</comment>
<dbReference type="EMBL" id="LAZR01027465">
    <property type="protein sequence ID" value="KKL65650.1"/>
    <property type="molecule type" value="Genomic_DNA"/>
</dbReference>
<gene>
    <name evidence="4" type="ORF">LCGC14_2010570</name>
    <name evidence="3" type="ORF">LCGC14_2152870</name>
    <name evidence="2" type="ORF">LCGC14_2484100</name>
</gene>